<evidence type="ECO:0000256" key="6">
    <source>
        <dbReference type="SAM" id="MobiDB-lite"/>
    </source>
</evidence>
<evidence type="ECO:0000259" key="7">
    <source>
        <dbReference type="PROSITE" id="PS50043"/>
    </source>
</evidence>
<dbReference type="InterPro" id="IPR001789">
    <property type="entry name" value="Sig_transdc_resp-reg_receiver"/>
</dbReference>
<dbReference type="InterPro" id="IPR058245">
    <property type="entry name" value="NreC/VraR/RcsB-like_REC"/>
</dbReference>
<keyword evidence="3" id="KW-0238">DNA-binding</keyword>
<dbReference type="InterPro" id="IPR000792">
    <property type="entry name" value="Tscrpt_reg_LuxR_C"/>
</dbReference>
<proteinExistence type="predicted"/>
<dbReference type="GO" id="GO:0003677">
    <property type="term" value="F:DNA binding"/>
    <property type="evidence" value="ECO:0007669"/>
    <property type="project" value="UniProtKB-KW"/>
</dbReference>
<dbReference type="PROSITE" id="PS50043">
    <property type="entry name" value="HTH_LUXR_2"/>
    <property type="match status" value="1"/>
</dbReference>
<feature type="modified residue" description="4-aspartylphosphate" evidence="5">
    <location>
        <position position="86"/>
    </location>
</feature>
<dbReference type="PROSITE" id="PS50110">
    <property type="entry name" value="RESPONSE_REGULATORY"/>
    <property type="match status" value="1"/>
</dbReference>
<dbReference type="GO" id="GO:0006355">
    <property type="term" value="P:regulation of DNA-templated transcription"/>
    <property type="evidence" value="ECO:0007669"/>
    <property type="project" value="InterPro"/>
</dbReference>
<reference evidence="9" key="1">
    <citation type="submission" date="2019-11" db="EMBL/GenBank/DDBJ databases">
        <authorList>
            <person name="Feng L."/>
        </authorList>
    </citation>
    <scope>NUCLEOTIDE SEQUENCE</scope>
    <source>
        <strain evidence="9">BlongumLFYP82</strain>
    </source>
</reference>
<feature type="region of interest" description="Disordered" evidence="6">
    <location>
        <begin position="1"/>
        <end position="32"/>
    </location>
</feature>
<feature type="domain" description="HTH luxR-type" evidence="7">
    <location>
        <begin position="181"/>
        <end position="245"/>
    </location>
</feature>
<dbReference type="PANTHER" id="PTHR43214:SF24">
    <property type="entry name" value="TRANSCRIPTIONAL REGULATORY PROTEIN NARL-RELATED"/>
    <property type="match status" value="1"/>
</dbReference>
<evidence type="ECO:0000256" key="1">
    <source>
        <dbReference type="ARBA" id="ARBA00022553"/>
    </source>
</evidence>
<evidence type="ECO:0000256" key="4">
    <source>
        <dbReference type="ARBA" id="ARBA00023163"/>
    </source>
</evidence>
<dbReference type="GO" id="GO:0000160">
    <property type="term" value="P:phosphorelay signal transduction system"/>
    <property type="evidence" value="ECO:0007669"/>
    <property type="project" value="InterPro"/>
</dbReference>
<dbReference type="CDD" id="cd06170">
    <property type="entry name" value="LuxR_C_like"/>
    <property type="match status" value="1"/>
</dbReference>
<evidence type="ECO:0000313" key="9">
    <source>
        <dbReference type="EMBL" id="VYT00745.1"/>
    </source>
</evidence>
<protein>
    <submittedName>
        <fullName evidence="9">Response regulator protein VraR</fullName>
    </submittedName>
</protein>
<dbReference type="EMBL" id="CACRSV010000020">
    <property type="protein sequence ID" value="VYT00745.1"/>
    <property type="molecule type" value="Genomic_DNA"/>
</dbReference>
<dbReference type="PANTHER" id="PTHR43214">
    <property type="entry name" value="TWO-COMPONENT RESPONSE REGULATOR"/>
    <property type="match status" value="1"/>
</dbReference>
<evidence type="ECO:0000259" key="8">
    <source>
        <dbReference type="PROSITE" id="PS50110"/>
    </source>
</evidence>
<dbReference type="PRINTS" id="PR00038">
    <property type="entry name" value="HTHLUXR"/>
</dbReference>
<dbReference type="Gene3D" id="3.40.50.2300">
    <property type="match status" value="1"/>
</dbReference>
<dbReference type="Pfam" id="PF00072">
    <property type="entry name" value="Response_reg"/>
    <property type="match status" value="1"/>
</dbReference>
<evidence type="ECO:0000256" key="2">
    <source>
        <dbReference type="ARBA" id="ARBA00023015"/>
    </source>
</evidence>
<dbReference type="SMART" id="SM00421">
    <property type="entry name" value="HTH_LUXR"/>
    <property type="match status" value="1"/>
</dbReference>
<dbReference type="SUPFAM" id="SSF52172">
    <property type="entry name" value="CheY-like"/>
    <property type="match status" value="1"/>
</dbReference>
<dbReference type="AlphaFoldDB" id="A0A6N2T561"/>
<evidence type="ECO:0000256" key="3">
    <source>
        <dbReference type="ARBA" id="ARBA00023125"/>
    </source>
</evidence>
<accession>A0A6N2T561</accession>
<gene>
    <name evidence="9" type="primary">vraR_1</name>
    <name evidence="9" type="ORF">BLLFYP82_01324</name>
</gene>
<keyword evidence="1 5" id="KW-0597">Phosphoprotein</keyword>
<keyword evidence="4" id="KW-0804">Transcription</keyword>
<feature type="compositionally biased region" description="Polar residues" evidence="6">
    <location>
        <begin position="1"/>
        <end position="14"/>
    </location>
</feature>
<sequence length="250" mass="26670">MTSVSEKNGNSVSVETPERGGLAGSGTGPGPIRVSVVDDDPMICQAMSLILNDYSHGRIEVASTSTDGETCVRRAAEEKPDVMLMDIAMPGVDGIEAARLLRSLSPAPHVLILTSLSPSGTVERAVDAGAEGFVSKTDAADDIIRRIIGVCEGAPQFNTASQKQLIDDLSVTRPRSRRDEARALLDALPDREREAVMLAAEGYTNAEIASRMFISERTAKAHLSSAANKLDMGRVQMARLVERADLPARL</sequence>
<organism evidence="9">
    <name type="scientific">Bifidobacterium longum</name>
    <dbReference type="NCBI Taxonomy" id="216816"/>
    <lineage>
        <taxon>Bacteria</taxon>
        <taxon>Bacillati</taxon>
        <taxon>Actinomycetota</taxon>
        <taxon>Actinomycetes</taxon>
        <taxon>Bifidobacteriales</taxon>
        <taxon>Bifidobacteriaceae</taxon>
        <taxon>Bifidobacterium</taxon>
    </lineage>
</organism>
<dbReference type="InterPro" id="IPR039420">
    <property type="entry name" value="WalR-like"/>
</dbReference>
<dbReference type="Pfam" id="PF00196">
    <property type="entry name" value="GerE"/>
    <property type="match status" value="1"/>
</dbReference>
<name>A0A6N2T561_BIFLN</name>
<dbReference type="CDD" id="cd17535">
    <property type="entry name" value="REC_NarL-like"/>
    <property type="match status" value="1"/>
</dbReference>
<feature type="domain" description="Response regulatory" evidence="8">
    <location>
        <begin position="33"/>
        <end position="151"/>
    </location>
</feature>
<dbReference type="SMART" id="SM00448">
    <property type="entry name" value="REC"/>
    <property type="match status" value="1"/>
</dbReference>
<keyword evidence="2" id="KW-0805">Transcription regulation</keyword>
<dbReference type="InterPro" id="IPR011006">
    <property type="entry name" value="CheY-like_superfamily"/>
</dbReference>
<evidence type="ECO:0000256" key="5">
    <source>
        <dbReference type="PROSITE-ProRule" id="PRU00169"/>
    </source>
</evidence>